<feature type="binding site" evidence="16">
    <location>
        <position position="126"/>
    </location>
    <ligand>
        <name>K(+)</name>
        <dbReference type="ChEBI" id="CHEBI:29103"/>
    </ligand>
</feature>
<evidence type="ECO:0000256" key="12">
    <source>
        <dbReference type="ARBA" id="ARBA00022958"/>
    </source>
</evidence>
<evidence type="ECO:0000256" key="3">
    <source>
        <dbReference type="ARBA" id="ARBA00004496"/>
    </source>
</evidence>
<keyword evidence="16" id="KW-0479">Metal-binding</keyword>
<dbReference type="GO" id="GO:0004594">
    <property type="term" value="F:pantothenate kinase activity"/>
    <property type="evidence" value="ECO:0007669"/>
    <property type="project" value="UniProtKB-EC"/>
</dbReference>
<dbReference type="HAMAP" id="MF_01274">
    <property type="entry name" value="Pantothen_kinase_3"/>
    <property type="match status" value="1"/>
</dbReference>
<feature type="binding site" evidence="16">
    <location>
        <begin position="16"/>
        <end position="23"/>
    </location>
    <ligand>
        <name>ATP</name>
        <dbReference type="ChEBI" id="CHEBI:30616"/>
    </ligand>
</feature>
<evidence type="ECO:0000256" key="7">
    <source>
        <dbReference type="ARBA" id="ARBA00022490"/>
    </source>
</evidence>
<feature type="active site" description="Proton acceptor" evidence="16">
    <location>
        <position position="106"/>
    </location>
</feature>
<comment type="cofactor">
    <cofactor evidence="16">
        <name>NH4(+)</name>
        <dbReference type="ChEBI" id="CHEBI:28938"/>
    </cofactor>
    <cofactor evidence="16">
        <name>K(+)</name>
        <dbReference type="ChEBI" id="CHEBI:29103"/>
    </cofactor>
    <text evidence="16">A monovalent cation. Ammonium or potassium.</text>
</comment>
<evidence type="ECO:0000256" key="16">
    <source>
        <dbReference type="HAMAP-Rule" id="MF_01274"/>
    </source>
</evidence>
<comment type="catalytic activity">
    <reaction evidence="1 16">
        <text>(R)-pantothenate + ATP = (R)-4'-phosphopantothenate + ADP + H(+)</text>
        <dbReference type="Rhea" id="RHEA:16373"/>
        <dbReference type="ChEBI" id="CHEBI:10986"/>
        <dbReference type="ChEBI" id="CHEBI:15378"/>
        <dbReference type="ChEBI" id="CHEBI:29032"/>
        <dbReference type="ChEBI" id="CHEBI:30616"/>
        <dbReference type="ChEBI" id="CHEBI:456216"/>
        <dbReference type="EC" id="2.7.1.33"/>
    </reaction>
</comment>
<comment type="caution">
    <text evidence="17">The sequence shown here is derived from an EMBL/GenBank/DDBJ whole genome shotgun (WGS) entry which is preliminary data.</text>
</comment>
<comment type="function">
    <text evidence="16">Catalyzes the phosphorylation of pantothenate (Pan), the first step in CoA biosynthesis.</text>
</comment>
<evidence type="ECO:0000256" key="14">
    <source>
        <dbReference type="ARBA" id="ARBA00038036"/>
    </source>
</evidence>
<keyword evidence="11 16" id="KW-0067">ATP-binding</keyword>
<feature type="binding site" evidence="16">
    <location>
        <position position="180"/>
    </location>
    <ligand>
        <name>substrate</name>
    </ligand>
</feature>
<evidence type="ECO:0000256" key="10">
    <source>
        <dbReference type="ARBA" id="ARBA00022777"/>
    </source>
</evidence>
<dbReference type="CDD" id="cd24015">
    <property type="entry name" value="ASKHA_NBD_PanK-III"/>
    <property type="match status" value="1"/>
</dbReference>
<dbReference type="InterPro" id="IPR043129">
    <property type="entry name" value="ATPase_NBD"/>
</dbReference>
<feature type="binding site" evidence="16">
    <location>
        <position position="129"/>
    </location>
    <ligand>
        <name>ATP</name>
        <dbReference type="ChEBI" id="CHEBI:30616"/>
    </ligand>
</feature>
<feature type="binding site" evidence="16">
    <location>
        <begin position="104"/>
        <end position="107"/>
    </location>
    <ligand>
        <name>substrate</name>
    </ligand>
</feature>
<comment type="pathway">
    <text evidence="4 16">Cofactor biosynthesis; coenzyme A biosynthesis; CoA from (R)-pantothenate: step 1/5.</text>
</comment>
<dbReference type="PANTHER" id="PTHR34265:SF1">
    <property type="entry name" value="TYPE III PANTOTHENATE KINASE"/>
    <property type="match status" value="1"/>
</dbReference>
<accession>A0ABT3ADC8</accession>
<comment type="cofactor">
    <cofactor evidence="2">
        <name>K(+)</name>
        <dbReference type="ChEBI" id="CHEBI:29103"/>
    </cofactor>
</comment>
<keyword evidence="12 16" id="KW-0630">Potassium</keyword>
<sequence>MVAKSVSGPSKYLLIDVGNTRIKYAWFHSAGQQQYALHYCDHAKGLDADIKQATFVFIASVARPDVAAELSHLAKTNNIPFKIIQTEAQSFGIQCAYTHFNHLGVDRWLAVLAARCITSKPCAVLDLGTAATCDFVVGSEHVGGWIAPGFNLMRRSLFKDTANVFGNDEAVSELRIGNATPDCVNYGGFAMLSGFVHQAEAVMRNRYDDYCLIVAGGNAEMMKKEANDTWLVRNDVVLLGMSHWISLHENA</sequence>
<evidence type="ECO:0000256" key="6">
    <source>
        <dbReference type="ARBA" id="ARBA00012102"/>
    </source>
</evidence>
<evidence type="ECO:0000256" key="8">
    <source>
        <dbReference type="ARBA" id="ARBA00022679"/>
    </source>
</evidence>
<keyword evidence="18" id="KW-1185">Reference proteome</keyword>
<dbReference type="Proteomes" id="UP001652504">
    <property type="component" value="Unassembled WGS sequence"/>
</dbReference>
<evidence type="ECO:0000256" key="1">
    <source>
        <dbReference type="ARBA" id="ARBA00001206"/>
    </source>
</evidence>
<dbReference type="EC" id="2.7.1.33" evidence="6 16"/>
<evidence type="ECO:0000313" key="17">
    <source>
        <dbReference type="EMBL" id="MCV2886676.1"/>
    </source>
</evidence>
<comment type="subcellular location">
    <subcellularLocation>
        <location evidence="3 16">Cytoplasm</location>
    </subcellularLocation>
</comment>
<evidence type="ECO:0000256" key="9">
    <source>
        <dbReference type="ARBA" id="ARBA00022741"/>
    </source>
</evidence>
<comment type="subunit">
    <text evidence="5 16">Homodimer.</text>
</comment>
<evidence type="ECO:0000256" key="4">
    <source>
        <dbReference type="ARBA" id="ARBA00005225"/>
    </source>
</evidence>
<keyword evidence="7 16" id="KW-0963">Cytoplasm</keyword>
<evidence type="ECO:0000256" key="5">
    <source>
        <dbReference type="ARBA" id="ARBA00011738"/>
    </source>
</evidence>
<evidence type="ECO:0000256" key="11">
    <source>
        <dbReference type="ARBA" id="ARBA00022840"/>
    </source>
</evidence>
<dbReference type="EMBL" id="JAOWKX010000016">
    <property type="protein sequence ID" value="MCV2886676.1"/>
    <property type="molecule type" value="Genomic_DNA"/>
</dbReference>
<dbReference type="SUPFAM" id="SSF53067">
    <property type="entry name" value="Actin-like ATPase domain"/>
    <property type="match status" value="2"/>
</dbReference>
<reference evidence="17 18" key="1">
    <citation type="submission" date="2022-10" db="EMBL/GenBank/DDBJ databases">
        <title>Aestuariibacter sp. AA17 isolated from Montipora capitata coral fragment.</title>
        <authorList>
            <person name="Emsley S.A."/>
            <person name="Pfannmuller K.M."/>
            <person name="Loughran R.M."/>
            <person name="Shlafstein M."/>
            <person name="Papke E."/>
            <person name="Saw J.H."/>
            <person name="Ushijima B."/>
            <person name="Videau P."/>
        </authorList>
    </citation>
    <scope>NUCLEOTIDE SEQUENCE [LARGE SCALE GENOMIC DNA]</scope>
    <source>
        <strain evidence="17 18">AA17</strain>
    </source>
</reference>
<evidence type="ECO:0000256" key="2">
    <source>
        <dbReference type="ARBA" id="ARBA00001958"/>
    </source>
</evidence>
<evidence type="ECO:0000256" key="13">
    <source>
        <dbReference type="ARBA" id="ARBA00022993"/>
    </source>
</evidence>
<dbReference type="NCBIfam" id="TIGR00671">
    <property type="entry name" value="baf"/>
    <property type="match status" value="1"/>
</dbReference>
<dbReference type="PANTHER" id="PTHR34265">
    <property type="entry name" value="TYPE III PANTOTHENATE KINASE"/>
    <property type="match status" value="1"/>
</dbReference>
<dbReference type="Gene3D" id="3.30.420.40">
    <property type="match status" value="2"/>
</dbReference>
<proteinExistence type="inferred from homology"/>
<dbReference type="InterPro" id="IPR004619">
    <property type="entry name" value="Type_III_PanK"/>
</dbReference>
<protein>
    <recommendedName>
        <fullName evidence="15 16">Type III pantothenate kinase</fullName>
        <ecNumber evidence="6 16">2.7.1.33</ecNumber>
    </recommendedName>
    <alternativeName>
        <fullName evidence="16">PanK-III</fullName>
    </alternativeName>
    <alternativeName>
        <fullName evidence="16">Pantothenic acid kinase</fullName>
    </alternativeName>
</protein>
<keyword evidence="8 16" id="KW-0808">Transferase</keyword>
<comment type="similarity">
    <text evidence="14 16">Belongs to the type III pantothenate kinase family.</text>
</comment>
<organism evidence="17 18">
    <name type="scientific">Fluctibacter corallii</name>
    <dbReference type="NCBI Taxonomy" id="2984329"/>
    <lineage>
        <taxon>Bacteria</taxon>
        <taxon>Pseudomonadati</taxon>
        <taxon>Pseudomonadota</taxon>
        <taxon>Gammaproteobacteria</taxon>
        <taxon>Alteromonadales</taxon>
        <taxon>Alteromonadaceae</taxon>
        <taxon>Fluctibacter</taxon>
    </lineage>
</organism>
<keyword evidence="10 16" id="KW-0418">Kinase</keyword>
<evidence type="ECO:0000256" key="15">
    <source>
        <dbReference type="ARBA" id="ARBA00040883"/>
    </source>
</evidence>
<dbReference type="Pfam" id="PF03309">
    <property type="entry name" value="Pan_kinase"/>
    <property type="match status" value="1"/>
</dbReference>
<dbReference type="RefSeq" id="WP_263713967.1">
    <property type="nucleotide sequence ID" value="NZ_JAOWKX010000016.1"/>
</dbReference>
<evidence type="ECO:0000313" key="18">
    <source>
        <dbReference type="Proteomes" id="UP001652504"/>
    </source>
</evidence>
<feature type="binding site" evidence="16">
    <location>
        <position position="97"/>
    </location>
    <ligand>
        <name>substrate</name>
    </ligand>
</feature>
<keyword evidence="13 16" id="KW-0173">Coenzyme A biosynthesis</keyword>
<gene>
    <name evidence="16" type="primary">coaX</name>
    <name evidence="17" type="ORF">OE749_18450</name>
</gene>
<keyword evidence="9 16" id="KW-0547">Nucleotide-binding</keyword>
<name>A0ABT3ADC8_9ALTE</name>